<dbReference type="eggNOG" id="COG3754">
    <property type="taxonomic scope" value="Bacteria"/>
</dbReference>
<evidence type="ECO:0000313" key="1">
    <source>
        <dbReference type="EMBL" id="CCH70181.1"/>
    </source>
</evidence>
<dbReference type="OrthoDB" id="9815339at2"/>
<sequence length="592" mass="65096">MKRFVAQRLSDPDGIVDDVVMHTTLGLRGIADRLVVVADAPLDEEDLGRLRDVADDVVVLPRTGGPRPTTVSALAGEPLEAYDEVVIVDGRVIGPVFDLAETFSRMEAEPVDFWGMTSRRSTDPGVESTQLQPSFIVARRSLTSTPDWAAFWAGPEAASGSGHAPESLTSAFVARGFTWAAAWPVENYPTPNPAFDSAHLLLRDRCPVVALDLFTHESSELEQSAVLGRRVLTALEGTAYPLPALWKTLSRRAEPRHVYTNLSLLEVLPDHAPAAGAPTDLRIGVLAHVYYDDMIPWMMQRIGNIPVPYALHVTTDTAAKKASIERQLEDHDISTVDVRVVASNRGRDTSALLIGQRDLLLSDAYDVVCRVHSKKSPQDSVNVSGLFRDHLYDNLLHSPGYVAQVLRLFADHPTLGMAFPPVVNIGYPTLGHAWFANRAPAEDLAATLGIGTRFDATTPLAAYGSMFWARPESLRTLVEHPWHWDDFPGDGGYHDGSLTHVLERLLAYAALDAGYHVRSVINQDWASINYSFLEYKLERVSSVLPAGTQEQLRYVREALAPVPVGARQAIKDSLSHRFPQLVRLAGAVRRRP</sequence>
<dbReference type="RefSeq" id="WP_010850035.1">
    <property type="nucleotide sequence ID" value="NZ_HF570956.1"/>
</dbReference>
<dbReference type="Pfam" id="PF05045">
    <property type="entry name" value="RgpF"/>
    <property type="match status" value="1"/>
</dbReference>
<accession>N0E334</accession>
<name>N0E334_9MICO</name>
<organism evidence="1 2">
    <name type="scientific">Phycicoccus elongatus Lp2</name>
    <dbReference type="NCBI Taxonomy" id="1193181"/>
    <lineage>
        <taxon>Bacteria</taxon>
        <taxon>Bacillati</taxon>
        <taxon>Actinomycetota</taxon>
        <taxon>Actinomycetes</taxon>
        <taxon>Micrococcales</taxon>
        <taxon>Intrasporangiaceae</taxon>
        <taxon>Phycicoccus</taxon>
    </lineage>
</organism>
<comment type="caution">
    <text evidence="1">The sequence shown here is derived from an EMBL/GenBank/DDBJ whole genome shotgun (WGS) entry which is preliminary data.</text>
</comment>
<dbReference type="AlphaFoldDB" id="N0E334"/>
<proteinExistence type="predicted"/>
<gene>
    <name evidence="1" type="ORF">BN10_520082</name>
</gene>
<dbReference type="Proteomes" id="UP000013167">
    <property type="component" value="Unassembled WGS sequence"/>
</dbReference>
<evidence type="ECO:0000313" key="2">
    <source>
        <dbReference type="Proteomes" id="UP000013167"/>
    </source>
</evidence>
<dbReference type="HOGENOM" id="CLU_025374_0_0_11"/>
<dbReference type="EMBL" id="CAIZ01000122">
    <property type="protein sequence ID" value="CCH70181.1"/>
    <property type="molecule type" value="Genomic_DNA"/>
</dbReference>
<keyword evidence="2" id="KW-1185">Reference proteome</keyword>
<reference evidence="1 2" key="1">
    <citation type="journal article" date="2013" name="ISME J.">
        <title>A metabolic model for members of the genus Tetrasphaera involved in enhanced biological phosphorus removal.</title>
        <authorList>
            <person name="Kristiansen R."/>
            <person name="Nguyen H.T.T."/>
            <person name="Saunders A.M."/>
            <person name="Nielsen J.L."/>
            <person name="Wimmer R."/>
            <person name="Le V.Q."/>
            <person name="McIlroy S.J."/>
            <person name="Petrovski S."/>
            <person name="Seviour R.J."/>
            <person name="Calteau A."/>
            <person name="Nielsen K.L."/>
            <person name="Nielsen P.H."/>
        </authorList>
    </citation>
    <scope>NUCLEOTIDE SEQUENCE [LARGE SCALE GENOMIC DNA]</scope>
    <source>
        <strain evidence="1 2">Lp2</strain>
    </source>
</reference>
<dbReference type="STRING" id="1193181.BN10_520082"/>
<dbReference type="InterPro" id="IPR007739">
    <property type="entry name" value="RgpF"/>
</dbReference>
<protein>
    <submittedName>
        <fullName evidence="1">Rhamnan synthesis F</fullName>
    </submittedName>
</protein>